<feature type="region of interest" description="Disordered" evidence="7">
    <location>
        <begin position="1"/>
        <end position="32"/>
    </location>
</feature>
<comment type="similarity">
    <text evidence="1 6">Belongs to the methyltransferase superfamily. RsmH family.</text>
</comment>
<dbReference type="PANTHER" id="PTHR11265:SF0">
    <property type="entry name" value="12S RRNA N4-METHYLCYTIDINE METHYLTRANSFERASE"/>
    <property type="match status" value="1"/>
</dbReference>
<comment type="function">
    <text evidence="6">Specifically methylates the N4 position of cytidine in position 1402 (C1402) of 16S rRNA.</text>
</comment>
<protein>
    <recommendedName>
        <fullName evidence="6">Ribosomal RNA small subunit methyltransferase H</fullName>
        <ecNumber evidence="6">2.1.1.199</ecNumber>
    </recommendedName>
    <alternativeName>
        <fullName evidence="6">16S rRNA m(4)C1402 methyltransferase</fullName>
    </alternativeName>
    <alternativeName>
        <fullName evidence="6">rRNA (cytosine-N(4)-)-methyltransferase RsmH</fullName>
    </alternativeName>
</protein>
<keyword evidence="4 6" id="KW-0808">Transferase</keyword>
<evidence type="ECO:0000313" key="9">
    <source>
        <dbReference type="Proteomes" id="UP000602395"/>
    </source>
</evidence>
<dbReference type="SUPFAM" id="SSF53335">
    <property type="entry name" value="S-adenosyl-L-methionine-dependent methyltransferases"/>
    <property type="match status" value="1"/>
</dbReference>
<feature type="binding site" evidence="6">
    <location>
        <position position="112"/>
    </location>
    <ligand>
        <name>S-adenosyl-L-methionine</name>
        <dbReference type="ChEBI" id="CHEBI:59789"/>
    </ligand>
</feature>
<dbReference type="PIRSF" id="PIRSF004486">
    <property type="entry name" value="MraW"/>
    <property type="match status" value="1"/>
</dbReference>
<dbReference type="Gene3D" id="3.40.50.150">
    <property type="entry name" value="Vaccinia Virus protein VP39"/>
    <property type="match status" value="1"/>
</dbReference>
<feature type="binding site" evidence="6">
    <location>
        <position position="85"/>
    </location>
    <ligand>
        <name>S-adenosyl-L-methionine</name>
        <dbReference type="ChEBI" id="CHEBI:59789"/>
    </ligand>
</feature>
<evidence type="ECO:0000256" key="3">
    <source>
        <dbReference type="ARBA" id="ARBA00022603"/>
    </source>
</evidence>
<dbReference type="NCBIfam" id="TIGR00006">
    <property type="entry name" value="16S rRNA (cytosine(1402)-N(4))-methyltransferase RsmH"/>
    <property type="match status" value="1"/>
</dbReference>
<comment type="caution">
    <text evidence="8">The sequence shown here is derived from an EMBL/GenBank/DDBJ whole genome shotgun (WGS) entry which is preliminary data.</text>
</comment>
<dbReference type="InterPro" id="IPR029063">
    <property type="entry name" value="SAM-dependent_MTases_sf"/>
</dbReference>
<keyword evidence="9" id="KW-1185">Reference proteome</keyword>
<feature type="binding site" evidence="6">
    <location>
        <begin position="66"/>
        <end position="68"/>
    </location>
    <ligand>
        <name>S-adenosyl-L-methionine</name>
        <dbReference type="ChEBI" id="CHEBI:59789"/>
    </ligand>
</feature>
<dbReference type="Proteomes" id="UP000602395">
    <property type="component" value="Unassembled WGS sequence"/>
</dbReference>
<evidence type="ECO:0000313" key="8">
    <source>
        <dbReference type="EMBL" id="MBD1318108.1"/>
    </source>
</evidence>
<dbReference type="SUPFAM" id="SSF81799">
    <property type="entry name" value="Putative methyltransferase TM0872, insert domain"/>
    <property type="match status" value="1"/>
</dbReference>
<comment type="catalytic activity">
    <reaction evidence="6">
        <text>cytidine(1402) in 16S rRNA + S-adenosyl-L-methionine = N(4)-methylcytidine(1402) in 16S rRNA + S-adenosyl-L-homocysteine + H(+)</text>
        <dbReference type="Rhea" id="RHEA:42928"/>
        <dbReference type="Rhea" id="RHEA-COMP:10286"/>
        <dbReference type="Rhea" id="RHEA-COMP:10287"/>
        <dbReference type="ChEBI" id="CHEBI:15378"/>
        <dbReference type="ChEBI" id="CHEBI:57856"/>
        <dbReference type="ChEBI" id="CHEBI:59789"/>
        <dbReference type="ChEBI" id="CHEBI:74506"/>
        <dbReference type="ChEBI" id="CHEBI:82748"/>
        <dbReference type="EC" id="2.1.1.199"/>
    </reaction>
</comment>
<feature type="binding site" evidence="6">
    <location>
        <position position="140"/>
    </location>
    <ligand>
        <name>S-adenosyl-L-methionine</name>
        <dbReference type="ChEBI" id="CHEBI:59789"/>
    </ligand>
</feature>
<feature type="compositionally biased region" description="Basic and acidic residues" evidence="7">
    <location>
        <begin position="1"/>
        <end position="30"/>
    </location>
</feature>
<evidence type="ECO:0000256" key="4">
    <source>
        <dbReference type="ARBA" id="ARBA00022679"/>
    </source>
</evidence>
<evidence type="ECO:0000256" key="7">
    <source>
        <dbReference type="SAM" id="MobiDB-lite"/>
    </source>
</evidence>
<dbReference type="CDD" id="cd02440">
    <property type="entry name" value="AdoMet_MTases"/>
    <property type="match status" value="1"/>
</dbReference>
<sequence length="348" mass="38257">MNARHEEPDGESDRLTPHADHSGTPRRSGEFGHLPVMADRMVELITAAFPGTGSAPVFVDGTLGAGGHTELILRADPRVRVIGIDRDSNALDIARDRLAEFGERITFHQARFDEIGEVLTDVGVDLVDAVLFDLGVSSMQLDRPDRGFAYAVDAPLDMRMNSSETTTAADILNTYSHGDLARILSEYGEERFAGKIASAILREREKEPFTTSGRLVELLYAAIPAATRRTGGHPAKRTFQALRIEVNHELDALRRALPAALSALRVGGRVAVMSYQSLEDRIVKREFVSRTTSTSPIGLPVELPDSAPDFRLITRGAERANDQEQTENPRSAPVRVRVIERVDEKDRA</sequence>
<dbReference type="InterPro" id="IPR023397">
    <property type="entry name" value="SAM-dep_MeTrfase_MraW_recog"/>
</dbReference>
<evidence type="ECO:0000256" key="6">
    <source>
        <dbReference type="HAMAP-Rule" id="MF_01007"/>
    </source>
</evidence>
<reference evidence="8 9" key="1">
    <citation type="submission" date="2020-09" db="EMBL/GenBank/DDBJ databases">
        <title>Novel species in genus Gordonia.</title>
        <authorList>
            <person name="Zhang G."/>
        </authorList>
    </citation>
    <scope>NUCLEOTIDE SEQUENCE [LARGE SCALE GENOMIC DNA]</scope>
    <source>
        <strain evidence="8 9">ON-33</strain>
    </source>
</reference>
<feature type="compositionally biased region" description="Basic and acidic residues" evidence="7">
    <location>
        <begin position="337"/>
        <end position="348"/>
    </location>
</feature>
<gene>
    <name evidence="6 8" type="primary">rsmH</name>
    <name evidence="8" type="ORF">IDF66_00795</name>
</gene>
<proteinExistence type="inferred from homology"/>
<dbReference type="EMBL" id="JACWMS010000001">
    <property type="protein sequence ID" value="MBD1318108.1"/>
    <property type="molecule type" value="Genomic_DNA"/>
</dbReference>
<keyword evidence="2 6" id="KW-0698">rRNA processing</keyword>
<keyword evidence="3 6" id="KW-0489">Methyltransferase</keyword>
<evidence type="ECO:0000256" key="1">
    <source>
        <dbReference type="ARBA" id="ARBA00010396"/>
    </source>
</evidence>
<feature type="binding site" evidence="6">
    <location>
        <position position="133"/>
    </location>
    <ligand>
        <name>S-adenosyl-L-methionine</name>
        <dbReference type="ChEBI" id="CHEBI:59789"/>
    </ligand>
</feature>
<accession>A0ABR7W5T9</accession>
<evidence type="ECO:0000256" key="2">
    <source>
        <dbReference type="ARBA" id="ARBA00022552"/>
    </source>
</evidence>
<keyword evidence="6" id="KW-0963">Cytoplasm</keyword>
<dbReference type="Gene3D" id="1.10.150.170">
    <property type="entry name" value="Putative methyltransferase TM0872, insert domain"/>
    <property type="match status" value="1"/>
</dbReference>
<keyword evidence="5 6" id="KW-0949">S-adenosyl-L-methionine</keyword>
<dbReference type="Pfam" id="PF01795">
    <property type="entry name" value="Methyltransf_5"/>
    <property type="match status" value="1"/>
</dbReference>
<dbReference type="InterPro" id="IPR002903">
    <property type="entry name" value="RsmH"/>
</dbReference>
<evidence type="ECO:0000256" key="5">
    <source>
        <dbReference type="ARBA" id="ARBA00022691"/>
    </source>
</evidence>
<comment type="subcellular location">
    <subcellularLocation>
        <location evidence="6">Cytoplasm</location>
    </subcellularLocation>
</comment>
<organism evidence="8 9">
    <name type="scientific">Gordonia hankookensis</name>
    <dbReference type="NCBI Taxonomy" id="589403"/>
    <lineage>
        <taxon>Bacteria</taxon>
        <taxon>Bacillati</taxon>
        <taxon>Actinomycetota</taxon>
        <taxon>Actinomycetes</taxon>
        <taxon>Mycobacteriales</taxon>
        <taxon>Gordoniaceae</taxon>
        <taxon>Gordonia</taxon>
    </lineage>
</organism>
<dbReference type="PANTHER" id="PTHR11265">
    <property type="entry name" value="S-ADENOSYL-METHYLTRANSFERASE MRAW"/>
    <property type="match status" value="1"/>
</dbReference>
<dbReference type="HAMAP" id="MF_01007">
    <property type="entry name" value="16SrRNA_methyltr_H"/>
    <property type="match status" value="1"/>
</dbReference>
<feature type="region of interest" description="Disordered" evidence="7">
    <location>
        <begin position="316"/>
        <end position="348"/>
    </location>
</feature>
<name>A0ABR7W5T9_9ACTN</name>
<dbReference type="EC" id="2.1.1.199" evidence="6"/>